<protein>
    <submittedName>
        <fullName evidence="2">Uncharacterized protein</fullName>
    </submittedName>
</protein>
<comment type="caution">
    <text evidence="2">The sequence shown here is derived from an EMBL/GenBank/DDBJ whole genome shotgun (WGS) entry which is preliminary data.</text>
</comment>
<sequence>MILNISWKKMKKLCAFVLIAVLVWTAVVDLSEARAMAEPDAAKQKRGVSLPGKRSVSLPGKRSVSLPGKRSVSLPGKRSVNLPGKRSAEPEPQLYPPYWGKKK</sequence>
<name>A0A8X6YHG2_9ARAC</name>
<dbReference type="AlphaFoldDB" id="A0A8X6YHG2"/>
<evidence type="ECO:0000256" key="1">
    <source>
        <dbReference type="SAM" id="MobiDB-lite"/>
    </source>
</evidence>
<evidence type="ECO:0000313" key="3">
    <source>
        <dbReference type="Proteomes" id="UP000886998"/>
    </source>
</evidence>
<evidence type="ECO:0000313" key="2">
    <source>
        <dbReference type="EMBL" id="GFY71071.1"/>
    </source>
</evidence>
<proteinExistence type="predicted"/>
<feature type="region of interest" description="Disordered" evidence="1">
    <location>
        <begin position="38"/>
        <end position="103"/>
    </location>
</feature>
<gene>
    <name evidence="2" type="ORF">TNIN_1111</name>
</gene>
<dbReference type="Proteomes" id="UP000886998">
    <property type="component" value="Unassembled WGS sequence"/>
</dbReference>
<organism evidence="2 3">
    <name type="scientific">Trichonephila inaurata madagascariensis</name>
    <dbReference type="NCBI Taxonomy" id="2747483"/>
    <lineage>
        <taxon>Eukaryota</taxon>
        <taxon>Metazoa</taxon>
        <taxon>Ecdysozoa</taxon>
        <taxon>Arthropoda</taxon>
        <taxon>Chelicerata</taxon>
        <taxon>Arachnida</taxon>
        <taxon>Araneae</taxon>
        <taxon>Araneomorphae</taxon>
        <taxon>Entelegynae</taxon>
        <taxon>Araneoidea</taxon>
        <taxon>Nephilidae</taxon>
        <taxon>Trichonephila</taxon>
        <taxon>Trichonephila inaurata</taxon>
    </lineage>
</organism>
<dbReference type="EMBL" id="BMAV01018602">
    <property type="protein sequence ID" value="GFY71071.1"/>
    <property type="molecule type" value="Genomic_DNA"/>
</dbReference>
<accession>A0A8X6YHG2</accession>
<reference evidence="2" key="1">
    <citation type="submission" date="2020-08" db="EMBL/GenBank/DDBJ databases">
        <title>Multicomponent nature underlies the extraordinary mechanical properties of spider dragline silk.</title>
        <authorList>
            <person name="Kono N."/>
            <person name="Nakamura H."/>
            <person name="Mori M."/>
            <person name="Yoshida Y."/>
            <person name="Ohtoshi R."/>
            <person name="Malay A.D."/>
            <person name="Moran D.A.P."/>
            <person name="Tomita M."/>
            <person name="Numata K."/>
            <person name="Arakawa K."/>
        </authorList>
    </citation>
    <scope>NUCLEOTIDE SEQUENCE</scope>
</reference>
<keyword evidence="3" id="KW-1185">Reference proteome</keyword>
<dbReference type="OrthoDB" id="6433438at2759"/>